<gene>
    <name evidence="1" type="ORF">UFOVP347_45</name>
</gene>
<proteinExistence type="predicted"/>
<protein>
    <submittedName>
        <fullName evidence="1">Uncharacterized protein</fullName>
    </submittedName>
</protein>
<dbReference type="EMBL" id="LR796356">
    <property type="protein sequence ID" value="CAB4139619.1"/>
    <property type="molecule type" value="Genomic_DNA"/>
</dbReference>
<evidence type="ECO:0000313" key="1">
    <source>
        <dbReference type="EMBL" id="CAB4139619.1"/>
    </source>
</evidence>
<reference evidence="1" key="1">
    <citation type="submission" date="2020-04" db="EMBL/GenBank/DDBJ databases">
        <authorList>
            <person name="Chiriac C."/>
            <person name="Salcher M."/>
            <person name="Ghai R."/>
            <person name="Kavagutti S V."/>
        </authorList>
    </citation>
    <scope>NUCLEOTIDE SEQUENCE</scope>
</reference>
<organism evidence="1">
    <name type="scientific">uncultured Caudovirales phage</name>
    <dbReference type="NCBI Taxonomy" id="2100421"/>
    <lineage>
        <taxon>Viruses</taxon>
        <taxon>Duplodnaviria</taxon>
        <taxon>Heunggongvirae</taxon>
        <taxon>Uroviricota</taxon>
        <taxon>Caudoviricetes</taxon>
        <taxon>Peduoviridae</taxon>
        <taxon>Maltschvirus</taxon>
        <taxon>Maltschvirus maltsch</taxon>
    </lineage>
</organism>
<name>A0A6J5M705_9CAUD</name>
<accession>A0A6J5M705</accession>
<sequence length="72" mass="7820">MTLFYKLAENVGPGFIRWPETFSDWHAAWKFAGRVAPQAVARGDVVAEEMTANGRAGAVRVRLVGKSGETLA</sequence>